<keyword evidence="3" id="KW-0808">Transferase</keyword>
<dbReference type="EC" id="2.7.2.4" evidence="2"/>
<sequence>LSGEMEHVDVRGAALQADEAKITVRHVPDQPGVAATMFSEIARAKVSVDMIVQNVSEQGRADVSFTVPKADLPQALAVARSLAEQLGASSVESDENIAKVSIVGIGMRSHSGVAQKLFRALADEKINILMISTSEIKISCVIEDSAGEAALRAVHRAFELGKGP</sequence>
<reference evidence="8" key="1">
    <citation type="journal article" date="2014" name="Front. Microbiol.">
        <title>High frequency of phylogenetically diverse reductive dehalogenase-homologous genes in deep subseafloor sedimentary metagenomes.</title>
        <authorList>
            <person name="Kawai M."/>
            <person name="Futagami T."/>
            <person name="Toyoda A."/>
            <person name="Takaki Y."/>
            <person name="Nishi S."/>
            <person name="Hori S."/>
            <person name="Arai W."/>
            <person name="Tsubouchi T."/>
            <person name="Morono Y."/>
            <person name="Uchiyama I."/>
            <person name="Ito T."/>
            <person name="Fujiyama A."/>
            <person name="Inagaki F."/>
            <person name="Takami H."/>
        </authorList>
    </citation>
    <scope>NUCLEOTIDE SEQUENCE</scope>
    <source>
        <strain evidence="8">Expedition CK06-06</strain>
    </source>
</reference>
<evidence type="ECO:0000256" key="3">
    <source>
        <dbReference type="ARBA" id="ARBA00022679"/>
    </source>
</evidence>
<dbReference type="PROSITE" id="PS51671">
    <property type="entry name" value="ACT"/>
    <property type="match status" value="2"/>
</dbReference>
<dbReference type="Pfam" id="PF22468">
    <property type="entry name" value="ACT_9"/>
    <property type="match status" value="2"/>
</dbReference>
<dbReference type="CDD" id="cd04913">
    <property type="entry name" value="ACT_AKii-LysC-BS-like_1"/>
    <property type="match status" value="1"/>
</dbReference>
<dbReference type="GO" id="GO:0009089">
    <property type="term" value="P:lysine biosynthetic process via diaminopimelate"/>
    <property type="evidence" value="ECO:0007669"/>
    <property type="project" value="TreeGrafter"/>
</dbReference>
<protein>
    <recommendedName>
        <fullName evidence="2">aspartate kinase</fullName>
        <ecNumber evidence="2">2.7.2.4</ecNumber>
    </recommendedName>
</protein>
<dbReference type="PANTHER" id="PTHR21499:SF3">
    <property type="entry name" value="ASPARTOKINASE"/>
    <property type="match status" value="1"/>
</dbReference>
<evidence type="ECO:0000256" key="1">
    <source>
        <dbReference type="ARBA" id="ARBA00010122"/>
    </source>
</evidence>
<feature type="non-terminal residue" evidence="8">
    <location>
        <position position="1"/>
    </location>
</feature>
<dbReference type="SUPFAM" id="SSF55021">
    <property type="entry name" value="ACT-like"/>
    <property type="match status" value="2"/>
</dbReference>
<evidence type="ECO:0000313" key="8">
    <source>
        <dbReference type="EMBL" id="GAG17979.1"/>
    </source>
</evidence>
<dbReference type="FunFam" id="3.30.2130.10:FF:000002">
    <property type="entry name" value="Aspartokinase"/>
    <property type="match status" value="1"/>
</dbReference>
<evidence type="ECO:0000256" key="5">
    <source>
        <dbReference type="ARBA" id="ARBA00022777"/>
    </source>
</evidence>
<dbReference type="CDD" id="cd04923">
    <property type="entry name" value="ACT_AK-LysC-DapG-like_2"/>
    <property type="match status" value="1"/>
</dbReference>
<evidence type="ECO:0000256" key="2">
    <source>
        <dbReference type="ARBA" id="ARBA00013059"/>
    </source>
</evidence>
<dbReference type="EMBL" id="BARS01038031">
    <property type="protein sequence ID" value="GAG17979.1"/>
    <property type="molecule type" value="Genomic_DNA"/>
</dbReference>
<keyword evidence="6" id="KW-0067">ATP-binding</keyword>
<organism evidence="8">
    <name type="scientific">marine sediment metagenome</name>
    <dbReference type="NCBI Taxonomy" id="412755"/>
    <lineage>
        <taxon>unclassified sequences</taxon>
        <taxon>metagenomes</taxon>
        <taxon>ecological metagenomes</taxon>
    </lineage>
</organism>
<dbReference type="GO" id="GO:0009090">
    <property type="term" value="P:homoserine biosynthetic process"/>
    <property type="evidence" value="ECO:0007669"/>
    <property type="project" value="TreeGrafter"/>
</dbReference>
<comment type="caution">
    <text evidence="8">The sequence shown here is derived from an EMBL/GenBank/DDBJ whole genome shotgun (WGS) entry which is preliminary data.</text>
</comment>
<evidence type="ECO:0000256" key="6">
    <source>
        <dbReference type="ARBA" id="ARBA00022840"/>
    </source>
</evidence>
<comment type="similarity">
    <text evidence="1">Belongs to the aspartokinase family.</text>
</comment>
<dbReference type="InterPro" id="IPR045865">
    <property type="entry name" value="ACT-like_dom_sf"/>
</dbReference>
<evidence type="ECO:0000256" key="4">
    <source>
        <dbReference type="ARBA" id="ARBA00022741"/>
    </source>
</evidence>
<evidence type="ECO:0000259" key="7">
    <source>
        <dbReference type="PROSITE" id="PS51671"/>
    </source>
</evidence>
<gene>
    <name evidence="8" type="ORF">S01H1_58231</name>
</gene>
<dbReference type="AlphaFoldDB" id="X0VI77"/>
<dbReference type="InterPro" id="IPR054352">
    <property type="entry name" value="ACT_Aspartokinase"/>
</dbReference>
<dbReference type="GO" id="GO:0005829">
    <property type="term" value="C:cytosol"/>
    <property type="evidence" value="ECO:0007669"/>
    <property type="project" value="TreeGrafter"/>
</dbReference>
<dbReference type="GO" id="GO:0005524">
    <property type="term" value="F:ATP binding"/>
    <property type="evidence" value="ECO:0007669"/>
    <property type="project" value="UniProtKB-KW"/>
</dbReference>
<feature type="domain" description="ACT" evidence="7">
    <location>
        <begin position="22"/>
        <end position="96"/>
    </location>
</feature>
<name>X0VI77_9ZZZZ</name>
<dbReference type="GO" id="GO:0004072">
    <property type="term" value="F:aspartate kinase activity"/>
    <property type="evidence" value="ECO:0007669"/>
    <property type="project" value="UniProtKB-EC"/>
</dbReference>
<dbReference type="InterPro" id="IPR002912">
    <property type="entry name" value="ACT_dom"/>
</dbReference>
<keyword evidence="4" id="KW-0547">Nucleotide-binding</keyword>
<dbReference type="Gene3D" id="3.30.2130.10">
    <property type="entry name" value="VC0802-like"/>
    <property type="match status" value="1"/>
</dbReference>
<feature type="domain" description="ACT" evidence="7">
    <location>
        <begin position="102"/>
        <end position="164"/>
    </location>
</feature>
<accession>X0VI77</accession>
<dbReference type="PANTHER" id="PTHR21499">
    <property type="entry name" value="ASPARTATE KINASE"/>
    <property type="match status" value="1"/>
</dbReference>
<keyword evidence="5" id="KW-0418">Kinase</keyword>
<proteinExistence type="inferred from homology"/>